<dbReference type="Proteomes" id="UP000192746">
    <property type="component" value="Unassembled WGS sequence"/>
</dbReference>
<sequence length="271" mass="30967">MDVISKIISKVKILFEIKYKYLLSGSYVRVEKGSKLEIEKNVTLKNVKIYLQDNSEIRIKKNSSILNSKIHIYNSGKLFINSDVKINMVNGFISGEVYVGKDTFITNGNSLGVFHLNVSSGKVEIEDHVMIRCYRILVRFGGYLKIGAYTNINEGSEIRADEKVVIGKYNQISFNCMIWDTNTHNIYSYDKRRELTRSKFPNFGYEYEKPKTKPVYIGDDCWLGREASVLKGTVIGVKCVVGYRTTVVGVDYPDNTTIVSEIRNNTFKNKI</sequence>
<evidence type="ECO:0000313" key="2">
    <source>
        <dbReference type="Proteomes" id="UP000192746"/>
    </source>
</evidence>
<dbReference type="RefSeq" id="WP_084843323.1">
    <property type="nucleotide sequence ID" value="NZ_ARYN01000026.1"/>
</dbReference>
<gene>
    <name evidence="1" type="ORF">IIF7_19294</name>
</gene>
<organism evidence="1 2">
    <name type="scientific">Zunongwangia atlantica 22II14-10F7</name>
    <dbReference type="NCBI Taxonomy" id="1185767"/>
    <lineage>
        <taxon>Bacteria</taxon>
        <taxon>Pseudomonadati</taxon>
        <taxon>Bacteroidota</taxon>
        <taxon>Flavobacteriia</taxon>
        <taxon>Flavobacteriales</taxon>
        <taxon>Flavobacteriaceae</taxon>
        <taxon>Zunongwangia</taxon>
    </lineage>
</organism>
<keyword evidence="2" id="KW-1185">Reference proteome</keyword>
<dbReference type="STRING" id="1185767.IIF7_19294"/>
<dbReference type="OrthoDB" id="9814490at2"/>
<comment type="caution">
    <text evidence="1">The sequence shown here is derived from an EMBL/GenBank/DDBJ whole genome shotgun (WGS) entry which is preliminary data.</text>
</comment>
<evidence type="ECO:0000313" key="1">
    <source>
        <dbReference type="EMBL" id="ORL43738.1"/>
    </source>
</evidence>
<name>A0A1Y1SYA5_9FLAO</name>
<dbReference type="Gene3D" id="2.160.10.10">
    <property type="entry name" value="Hexapeptide repeat proteins"/>
    <property type="match status" value="2"/>
</dbReference>
<proteinExistence type="predicted"/>
<dbReference type="PANTHER" id="PTHR23416">
    <property type="entry name" value="SIALIC ACID SYNTHASE-RELATED"/>
    <property type="match status" value="1"/>
</dbReference>
<dbReference type="AlphaFoldDB" id="A0A1Y1SYA5"/>
<reference evidence="1 2" key="1">
    <citation type="submission" date="2013-04" db="EMBL/GenBank/DDBJ databases">
        <title>Zunongwangia sp. 22II14-10F7 Genome Sequencing.</title>
        <authorList>
            <person name="Lai Q."/>
            <person name="Shao Z."/>
        </authorList>
    </citation>
    <scope>NUCLEOTIDE SEQUENCE [LARGE SCALE GENOMIC DNA]</scope>
    <source>
        <strain evidence="1 2">22II14-10F7</strain>
    </source>
</reference>
<dbReference type="SUPFAM" id="SSF51161">
    <property type="entry name" value="Trimeric LpxA-like enzymes"/>
    <property type="match status" value="2"/>
</dbReference>
<accession>A0A1Y1SYA5</accession>
<dbReference type="InterPro" id="IPR011004">
    <property type="entry name" value="Trimer_LpxA-like_sf"/>
</dbReference>
<dbReference type="InterPro" id="IPR051159">
    <property type="entry name" value="Hexapeptide_acetyltransf"/>
</dbReference>
<dbReference type="GO" id="GO:0016740">
    <property type="term" value="F:transferase activity"/>
    <property type="evidence" value="ECO:0007669"/>
    <property type="project" value="UniProtKB-KW"/>
</dbReference>
<keyword evidence="1" id="KW-0808">Transferase</keyword>
<dbReference type="EMBL" id="ARYN01000026">
    <property type="protein sequence ID" value="ORL43738.1"/>
    <property type="molecule type" value="Genomic_DNA"/>
</dbReference>
<protein>
    <submittedName>
        <fullName evidence="1">Acetyltransferase</fullName>
    </submittedName>
</protein>